<evidence type="ECO:0000259" key="7">
    <source>
        <dbReference type="Pfam" id="PF01979"/>
    </source>
</evidence>
<feature type="binding site" evidence="6">
    <location>
        <position position="176"/>
    </location>
    <ligand>
        <name>Zn(2+)</name>
        <dbReference type="ChEBI" id="CHEBI:29105"/>
        <label>2</label>
    </ligand>
</feature>
<evidence type="ECO:0000256" key="2">
    <source>
        <dbReference type="ARBA" id="ARBA00010286"/>
    </source>
</evidence>
<dbReference type="EMBL" id="JACRTG010000008">
    <property type="protein sequence ID" value="MBC8587207.1"/>
    <property type="molecule type" value="Genomic_DNA"/>
</dbReference>
<comment type="catalytic activity">
    <reaction evidence="6">
        <text>(S)-dihydroorotate + H2O = N-carbamoyl-L-aspartate + H(+)</text>
        <dbReference type="Rhea" id="RHEA:24296"/>
        <dbReference type="ChEBI" id="CHEBI:15377"/>
        <dbReference type="ChEBI" id="CHEBI:15378"/>
        <dbReference type="ChEBI" id="CHEBI:30864"/>
        <dbReference type="ChEBI" id="CHEBI:32814"/>
        <dbReference type="EC" id="3.5.2.3"/>
    </reaction>
</comment>
<dbReference type="GO" id="GO:0004151">
    <property type="term" value="F:dihydroorotase activity"/>
    <property type="evidence" value="ECO:0007669"/>
    <property type="project" value="UniProtKB-UniRule"/>
</dbReference>
<organism evidence="8 9">
    <name type="scientific">Paratissierella segnis</name>
    <dbReference type="NCBI Taxonomy" id="2763679"/>
    <lineage>
        <taxon>Bacteria</taxon>
        <taxon>Bacillati</taxon>
        <taxon>Bacillota</taxon>
        <taxon>Tissierellia</taxon>
        <taxon>Tissierellales</taxon>
        <taxon>Tissierellaceae</taxon>
        <taxon>Paratissierella</taxon>
    </lineage>
</organism>
<evidence type="ECO:0000313" key="8">
    <source>
        <dbReference type="EMBL" id="MBC8587207.1"/>
    </source>
</evidence>
<protein>
    <recommendedName>
        <fullName evidence="6">Dihydroorotase</fullName>
        <shortName evidence="6">DHOase</shortName>
        <ecNumber evidence="6">3.5.2.3</ecNumber>
    </recommendedName>
</protein>
<dbReference type="InterPro" id="IPR006680">
    <property type="entry name" value="Amidohydro-rel"/>
</dbReference>
<dbReference type="GO" id="GO:0044205">
    <property type="term" value="P:'de novo' UMP biosynthetic process"/>
    <property type="evidence" value="ECO:0007669"/>
    <property type="project" value="UniProtKB-UniRule"/>
</dbReference>
<accession>A0A926ETI6</accession>
<keyword evidence="4 6" id="KW-0378">Hydrolase</keyword>
<feature type="binding site" evidence="6">
    <location>
        <position position="275"/>
    </location>
    <ligand>
        <name>substrate</name>
    </ligand>
</feature>
<proteinExistence type="inferred from homology"/>
<comment type="pathway">
    <text evidence="6">Pyrimidine metabolism; UMP biosynthesis via de novo pathway; (S)-dihydroorotate from bicarbonate: step 3/3.</text>
</comment>
<comment type="caution">
    <text evidence="6">Lacks conserved residue(s) required for the propagation of feature annotation.</text>
</comment>
<feature type="binding site" evidence="6">
    <location>
        <position position="60"/>
    </location>
    <ligand>
        <name>Zn(2+)</name>
        <dbReference type="ChEBI" id="CHEBI:29105"/>
        <label>1</label>
    </ligand>
</feature>
<gene>
    <name evidence="6" type="primary">pyrC</name>
    <name evidence="8" type="ORF">H8707_02985</name>
</gene>
<feature type="active site" evidence="6">
    <location>
        <position position="302"/>
    </location>
</feature>
<dbReference type="CDD" id="cd01317">
    <property type="entry name" value="DHOase_IIa"/>
    <property type="match status" value="1"/>
</dbReference>
<dbReference type="GO" id="GO:0005737">
    <property type="term" value="C:cytoplasm"/>
    <property type="evidence" value="ECO:0007669"/>
    <property type="project" value="TreeGrafter"/>
</dbReference>
<dbReference type="InterPro" id="IPR004722">
    <property type="entry name" value="DHOase"/>
</dbReference>
<feature type="binding site" evidence="6">
    <location>
        <position position="149"/>
    </location>
    <ligand>
        <name>Zn(2+)</name>
        <dbReference type="ChEBI" id="CHEBI:29105"/>
        <label>2</label>
    </ligand>
</feature>
<dbReference type="PANTHER" id="PTHR43668">
    <property type="entry name" value="ALLANTOINASE"/>
    <property type="match status" value="1"/>
</dbReference>
<dbReference type="PROSITE" id="PS00482">
    <property type="entry name" value="DIHYDROOROTASE_1"/>
    <property type="match status" value="1"/>
</dbReference>
<dbReference type="GO" id="GO:0004038">
    <property type="term" value="F:allantoinase activity"/>
    <property type="evidence" value="ECO:0007669"/>
    <property type="project" value="TreeGrafter"/>
</dbReference>
<comment type="similarity">
    <text evidence="2 6">Belongs to the metallo-dependent hydrolases superfamily. DHOase family. Class I DHOase subfamily.</text>
</comment>
<evidence type="ECO:0000313" key="9">
    <source>
        <dbReference type="Proteomes" id="UP000601171"/>
    </source>
</evidence>
<keyword evidence="3 6" id="KW-0479">Metal-binding</keyword>
<dbReference type="GO" id="GO:0006145">
    <property type="term" value="P:purine nucleobase catabolic process"/>
    <property type="evidence" value="ECO:0007669"/>
    <property type="project" value="TreeGrafter"/>
</dbReference>
<dbReference type="NCBIfam" id="TIGR00857">
    <property type="entry name" value="pyrC_multi"/>
    <property type="match status" value="1"/>
</dbReference>
<dbReference type="HAMAP" id="MF_00220_B">
    <property type="entry name" value="PyrC_classI_B"/>
    <property type="match status" value="1"/>
</dbReference>
<keyword evidence="6" id="KW-0862">Zinc</keyword>
<comment type="caution">
    <text evidence="8">The sequence shown here is derived from an EMBL/GenBank/DDBJ whole genome shotgun (WGS) entry which is preliminary data.</text>
</comment>
<feature type="binding site" evidence="6">
    <location>
        <position position="229"/>
    </location>
    <ligand>
        <name>Zn(2+)</name>
        <dbReference type="ChEBI" id="CHEBI:29105"/>
        <label>2</label>
    </ligand>
</feature>
<dbReference type="InterPro" id="IPR011059">
    <property type="entry name" value="Metal-dep_hydrolase_composite"/>
</dbReference>
<feature type="binding site" evidence="6">
    <location>
        <position position="58"/>
    </location>
    <ligand>
        <name>Zn(2+)</name>
        <dbReference type="ChEBI" id="CHEBI:29105"/>
        <label>1</label>
    </ligand>
</feature>
<feature type="domain" description="Amidohydrolase-related" evidence="7">
    <location>
        <begin position="49"/>
        <end position="416"/>
    </location>
</feature>
<comment type="cofactor">
    <cofactor evidence="6">
        <name>Zn(2+)</name>
        <dbReference type="ChEBI" id="CHEBI:29105"/>
    </cofactor>
    <text evidence="6">Binds 2 Zn(2+) ions per subunit.</text>
</comment>
<reference evidence="8" key="1">
    <citation type="submission" date="2020-08" db="EMBL/GenBank/DDBJ databases">
        <title>Genome public.</title>
        <authorList>
            <person name="Liu C."/>
            <person name="Sun Q."/>
        </authorList>
    </citation>
    <scope>NUCLEOTIDE SEQUENCE</scope>
    <source>
        <strain evidence="8">BX21</strain>
    </source>
</reference>
<feature type="binding site" evidence="6">
    <location>
        <begin position="60"/>
        <end position="62"/>
    </location>
    <ligand>
        <name>substrate</name>
    </ligand>
</feature>
<dbReference type="PANTHER" id="PTHR43668:SF2">
    <property type="entry name" value="ALLANTOINASE"/>
    <property type="match status" value="1"/>
</dbReference>
<dbReference type="Gene3D" id="3.20.20.140">
    <property type="entry name" value="Metal-dependent hydrolases"/>
    <property type="match status" value="1"/>
</dbReference>
<dbReference type="AlphaFoldDB" id="A0A926ETI6"/>
<evidence type="ECO:0000256" key="3">
    <source>
        <dbReference type="ARBA" id="ARBA00022723"/>
    </source>
</evidence>
<dbReference type="RefSeq" id="WP_262428678.1">
    <property type="nucleotide sequence ID" value="NZ_JACRTG010000008.1"/>
</dbReference>
<evidence type="ECO:0000256" key="5">
    <source>
        <dbReference type="ARBA" id="ARBA00022975"/>
    </source>
</evidence>
<dbReference type="EC" id="3.5.2.3" evidence="6"/>
<feature type="binding site" evidence="6">
    <location>
        <position position="302"/>
    </location>
    <ligand>
        <name>Zn(2+)</name>
        <dbReference type="ChEBI" id="CHEBI:29105"/>
        <label>1</label>
    </ligand>
</feature>
<sequence length="421" mass="45905">MIIKNGRIIDPSSGYNENADLLIRDGKIKAIGQFDDIYDDEIIDAENMVVAPGLVDVHVHFRDPGFTYKEDIQTGSDAAAAGGFTTVIAMANTNPIIDNEDTLKSVLEKMGKSKINVHTVAAVTKGFKGEELVDMDLLYKLGAVGFSDDGIPINNEATILKAMLKAKELNVPLSFHEEDPNFIGIPGINDGKVSKRLGIKGASYVSEDVMVARDSMLALYTGATIDIQHISSGNSVDMIRFIKGLGANVYAEVTPHHFSLTEDAVLEHKSLAKMNPPLRTKEDKMRIIEGIKDDTIEIIATDHAPHSSEEKMRELTKTPSGIIGLETSLPLGITNLVRNGHLSLMKLLEKMTINPARLYNLDCGSLSIGSKADIVIFDDNESYVVSKFKSKSSNSPFIGETLYGKVKYTICGGNIVYKNLK</sequence>
<dbReference type="InterPro" id="IPR032466">
    <property type="entry name" value="Metal_Hydrolase"/>
</dbReference>
<dbReference type="InterPro" id="IPR050138">
    <property type="entry name" value="DHOase/Allantoinase_Hydrolase"/>
</dbReference>
<evidence type="ECO:0000256" key="6">
    <source>
        <dbReference type="HAMAP-Rule" id="MF_00220"/>
    </source>
</evidence>
<dbReference type="SUPFAM" id="SSF51556">
    <property type="entry name" value="Metallo-dependent hydrolases"/>
    <property type="match status" value="1"/>
</dbReference>
<keyword evidence="9" id="KW-1185">Reference proteome</keyword>
<evidence type="ECO:0000256" key="1">
    <source>
        <dbReference type="ARBA" id="ARBA00002368"/>
    </source>
</evidence>
<feature type="binding site" evidence="6">
    <location>
        <position position="306"/>
    </location>
    <ligand>
        <name>substrate</name>
    </ligand>
</feature>
<dbReference type="InterPro" id="IPR002195">
    <property type="entry name" value="Dihydroorotase_CS"/>
</dbReference>
<feature type="binding site" evidence="6">
    <location>
        <position position="92"/>
    </location>
    <ligand>
        <name>substrate</name>
    </ligand>
</feature>
<dbReference type="PROSITE" id="PS00483">
    <property type="entry name" value="DIHYDROOROTASE_2"/>
    <property type="match status" value="1"/>
</dbReference>
<keyword evidence="5 6" id="KW-0665">Pyrimidine biosynthesis</keyword>
<dbReference type="NCBIfam" id="NF006839">
    <property type="entry name" value="PRK09357.1-4"/>
    <property type="match status" value="1"/>
</dbReference>
<name>A0A926ETI6_9FIRM</name>
<dbReference type="SUPFAM" id="SSF51338">
    <property type="entry name" value="Composite domain of metallo-dependent hydrolases"/>
    <property type="match status" value="1"/>
</dbReference>
<dbReference type="Proteomes" id="UP000601171">
    <property type="component" value="Unassembled WGS sequence"/>
</dbReference>
<comment type="function">
    <text evidence="1 6">Catalyzes the reversible cyclization of carbamoyl aspartate to dihydroorotate.</text>
</comment>
<dbReference type="GO" id="GO:0008270">
    <property type="term" value="F:zinc ion binding"/>
    <property type="evidence" value="ECO:0007669"/>
    <property type="project" value="UniProtKB-UniRule"/>
</dbReference>
<feature type="binding site" evidence="6">
    <location>
        <position position="149"/>
    </location>
    <ligand>
        <name>Zn(2+)</name>
        <dbReference type="ChEBI" id="CHEBI:29105"/>
        <label>1</label>
    </ligand>
</feature>
<dbReference type="Pfam" id="PF01979">
    <property type="entry name" value="Amidohydro_1"/>
    <property type="match status" value="1"/>
</dbReference>
<evidence type="ECO:0000256" key="4">
    <source>
        <dbReference type="ARBA" id="ARBA00022801"/>
    </source>
</evidence>